<dbReference type="Pfam" id="PF13519">
    <property type="entry name" value="VWA_2"/>
    <property type="match status" value="1"/>
</dbReference>
<comment type="similarity">
    <text evidence="1">Belongs to the Mg-chelatase subunits D/I family.</text>
</comment>
<feature type="compositionally biased region" description="Low complexity" evidence="5">
    <location>
        <begin position="420"/>
        <end position="436"/>
    </location>
</feature>
<dbReference type="InterPro" id="IPR000523">
    <property type="entry name" value="Mg_chelatse_chII-like_cat_dom"/>
</dbReference>
<dbReference type="OrthoDB" id="9775079at2"/>
<gene>
    <name evidence="7" type="primary">chlD</name>
    <name evidence="7" type="ORF">TAE01_03480</name>
</gene>
<dbReference type="InterPro" id="IPR052989">
    <property type="entry name" value="Mg-chelatase_DI-like"/>
</dbReference>
<evidence type="ECO:0000313" key="7">
    <source>
        <dbReference type="EMBL" id="GEO28538.1"/>
    </source>
</evidence>
<evidence type="ECO:0000259" key="6">
    <source>
        <dbReference type="PROSITE" id="PS50234"/>
    </source>
</evidence>
<dbReference type="Pfam" id="PF01078">
    <property type="entry name" value="Mg_chelatase"/>
    <property type="match status" value="1"/>
</dbReference>
<feature type="compositionally biased region" description="Basic and acidic residues" evidence="5">
    <location>
        <begin position="363"/>
        <end position="375"/>
    </location>
</feature>
<dbReference type="Gene3D" id="1.10.8.80">
    <property type="entry name" value="Magnesium chelatase subunit I, C-Terminal domain"/>
    <property type="match status" value="1"/>
</dbReference>
<dbReference type="GO" id="GO:0005524">
    <property type="term" value="F:ATP binding"/>
    <property type="evidence" value="ECO:0007669"/>
    <property type="project" value="UniProtKB-KW"/>
</dbReference>
<feature type="compositionally biased region" description="Acidic residues" evidence="5">
    <location>
        <begin position="350"/>
        <end position="362"/>
    </location>
</feature>
<dbReference type="SMART" id="SM00327">
    <property type="entry name" value="VWA"/>
    <property type="match status" value="1"/>
</dbReference>
<dbReference type="InterPro" id="IPR003593">
    <property type="entry name" value="AAA+_ATPase"/>
</dbReference>
<reference evidence="7 8" key="1">
    <citation type="submission" date="2019-07" db="EMBL/GenBank/DDBJ databases">
        <title>Whole genome shotgun sequence of Terrabacter aerolatus NBRC 106305.</title>
        <authorList>
            <person name="Hosoyama A."/>
            <person name="Uohara A."/>
            <person name="Ohji S."/>
            <person name="Ichikawa N."/>
        </authorList>
    </citation>
    <scope>NUCLEOTIDE SEQUENCE [LARGE SCALE GENOMIC DNA]</scope>
    <source>
        <strain evidence="7 8">NBRC 106305</strain>
    </source>
</reference>
<dbReference type="CDD" id="cd01451">
    <property type="entry name" value="vWA_Magnesium_chelatase"/>
    <property type="match status" value="1"/>
</dbReference>
<sequence>MRDGSNDSKTPVQQAVPPDTFPFSAVVGSDDLALALVLTAVSPDVGGVLVRGEKGTAKSTMVRGLAAVLPHQQVVVDCRFGCAPTDRATCPDGPHDPATPAASRAARLVELPIGATEDRVVGSLDLERALGRGETAYQPGLLAAANRGILYVDEVNLLHDHLVDLLLDAAAMGRNTVERDGVSVSHAARIVLVGTMNPEEGELRPQLLDRFGLTVEVAAPREPTLRAEVVRRRLAFDADPAAFVARFEADQEALRRRIADARSALGAVSLTDAMLTKIATVCAAFEVDGLRADIVTARAAVAHAAWSGRATVTVADVRAAARLALPHRRRRNPFDSPGLDEDLLDRLLGDDEPDPGDGGEPEPDARHDQDLHGDGDGEAPPSTSMGQRPERDGELDAEPAERRPEPQRAEHDPDDGGTETGQAPAGAPAASGVSTADEPYRARLLRATGLGTGDPGRRSSAVTSTGRRVGSTSARTGPVHVPATIRAAASHGSTGDVSRGDRPPRLRVLPGDVRRSVLQGRESNLVLLCVDASGSMAARRRMEAVKSAVLSLLLDAYQRRDKVALVTFRGAGAELTLPPTGSVEIAARRLRDLPHGGRTPLAEGLETAYETLRVERLRDPNRRALLVVVTDGRATSGPDALQRAARVAAQLRHEGVEGVVLDCESGRFRMGLAAQLADHLGAEHLPVGELAASAIVGAARAARATTGRAA</sequence>
<dbReference type="AlphaFoldDB" id="A0A512CWD3"/>
<dbReference type="InterPro" id="IPR027417">
    <property type="entry name" value="P-loop_NTPase"/>
</dbReference>
<dbReference type="InterPro" id="IPR002035">
    <property type="entry name" value="VWF_A"/>
</dbReference>
<dbReference type="InterPro" id="IPR036465">
    <property type="entry name" value="vWFA_dom_sf"/>
</dbReference>
<evidence type="ECO:0000256" key="5">
    <source>
        <dbReference type="SAM" id="MobiDB-lite"/>
    </source>
</evidence>
<dbReference type="InterPro" id="IPR041702">
    <property type="entry name" value="BchD/ChlD_VWA"/>
</dbReference>
<evidence type="ECO:0000256" key="1">
    <source>
        <dbReference type="ARBA" id="ARBA00005799"/>
    </source>
</evidence>
<evidence type="ECO:0000313" key="8">
    <source>
        <dbReference type="Proteomes" id="UP000321534"/>
    </source>
</evidence>
<dbReference type="PANTHER" id="PTHR35023">
    <property type="entry name" value="CHELATASE-RELATED"/>
    <property type="match status" value="1"/>
</dbReference>
<dbReference type="PROSITE" id="PS50234">
    <property type="entry name" value="VWFA"/>
    <property type="match status" value="1"/>
</dbReference>
<feature type="compositionally biased region" description="Polar residues" evidence="5">
    <location>
        <begin position="460"/>
        <end position="475"/>
    </location>
</feature>
<dbReference type="Gene3D" id="3.40.50.300">
    <property type="entry name" value="P-loop containing nucleotide triphosphate hydrolases"/>
    <property type="match status" value="1"/>
</dbReference>
<organism evidence="7 8">
    <name type="scientific">Terrabacter aerolatus</name>
    <dbReference type="NCBI Taxonomy" id="422442"/>
    <lineage>
        <taxon>Bacteria</taxon>
        <taxon>Bacillati</taxon>
        <taxon>Actinomycetota</taxon>
        <taxon>Actinomycetes</taxon>
        <taxon>Micrococcales</taxon>
        <taxon>Intrasporangiaceae</taxon>
        <taxon>Terrabacter</taxon>
    </lineage>
</organism>
<feature type="compositionally biased region" description="Basic and acidic residues" evidence="5">
    <location>
        <begin position="388"/>
        <end position="411"/>
    </location>
</feature>
<evidence type="ECO:0000256" key="4">
    <source>
        <dbReference type="ARBA" id="ARBA00030759"/>
    </source>
</evidence>
<accession>A0A512CWD3</accession>
<dbReference type="EMBL" id="BJYX01000001">
    <property type="protein sequence ID" value="GEO28538.1"/>
    <property type="molecule type" value="Genomic_DNA"/>
</dbReference>
<dbReference type="RefSeq" id="WP_147062720.1">
    <property type="nucleotide sequence ID" value="NZ_BAAARO010000025.1"/>
</dbReference>
<dbReference type="Proteomes" id="UP000321534">
    <property type="component" value="Unassembled WGS sequence"/>
</dbReference>
<evidence type="ECO:0000256" key="2">
    <source>
        <dbReference type="ARBA" id="ARBA00022741"/>
    </source>
</evidence>
<protein>
    <recommendedName>
        <fullName evidence="4">Mg-protoporphyrin IX chelatase</fullName>
    </recommendedName>
</protein>
<dbReference type="Pfam" id="PF17863">
    <property type="entry name" value="AAA_lid_2"/>
    <property type="match status" value="1"/>
</dbReference>
<name>A0A512CWD3_9MICO</name>
<dbReference type="PANTHER" id="PTHR35023:SF1">
    <property type="entry name" value="MG-PROTOPORPHYRIN IX CHELATASE"/>
    <property type="match status" value="1"/>
</dbReference>
<keyword evidence="8" id="KW-1185">Reference proteome</keyword>
<comment type="caution">
    <text evidence="7">The sequence shown here is derived from an EMBL/GenBank/DDBJ whole genome shotgun (WGS) entry which is preliminary data.</text>
</comment>
<keyword evidence="2" id="KW-0547">Nucleotide-binding</keyword>
<keyword evidence="3" id="KW-0067">ATP-binding</keyword>
<dbReference type="SUPFAM" id="SSF52540">
    <property type="entry name" value="P-loop containing nucleoside triphosphate hydrolases"/>
    <property type="match status" value="1"/>
</dbReference>
<dbReference type="SUPFAM" id="SSF53300">
    <property type="entry name" value="vWA-like"/>
    <property type="match status" value="1"/>
</dbReference>
<dbReference type="InterPro" id="IPR041628">
    <property type="entry name" value="ChlI/MoxR_AAA_lid"/>
</dbReference>
<feature type="domain" description="VWFA" evidence="6">
    <location>
        <begin position="525"/>
        <end position="661"/>
    </location>
</feature>
<dbReference type="SMART" id="SM00382">
    <property type="entry name" value="AAA"/>
    <property type="match status" value="1"/>
</dbReference>
<proteinExistence type="inferred from homology"/>
<dbReference type="Gene3D" id="3.40.50.410">
    <property type="entry name" value="von Willebrand factor, type A domain"/>
    <property type="match status" value="1"/>
</dbReference>
<evidence type="ECO:0000256" key="3">
    <source>
        <dbReference type="ARBA" id="ARBA00022840"/>
    </source>
</evidence>
<feature type="region of interest" description="Disordered" evidence="5">
    <location>
        <begin position="329"/>
        <end position="507"/>
    </location>
</feature>